<dbReference type="PANTHER" id="PTHR21625">
    <property type="entry name" value="NYD-SP28 PROTEIN"/>
    <property type="match status" value="1"/>
</dbReference>
<keyword evidence="4" id="KW-1185">Reference proteome</keyword>
<evidence type="ECO:0000256" key="1">
    <source>
        <dbReference type="SAM" id="MobiDB-lite"/>
    </source>
</evidence>
<reference evidence="3 4" key="1">
    <citation type="journal article" date="2005" name="Science">
        <title>The genome sequence of Trypanosoma cruzi, etiologic agent of Chagas disease.</title>
        <authorList>
            <person name="El-Sayed N.M."/>
            <person name="Myler P.J."/>
            <person name="Bartholomeu D.C."/>
            <person name="Nilsson D."/>
            <person name="Aggarwal G."/>
            <person name="Tran A.N."/>
            <person name="Ghedin E."/>
            <person name="Worthey E.A."/>
            <person name="Delcher A.L."/>
            <person name="Blandin G."/>
            <person name="Westenberger S.J."/>
            <person name="Caler E."/>
            <person name="Cerqueira G.C."/>
            <person name="Branche C."/>
            <person name="Haas B."/>
            <person name="Anupama A."/>
            <person name="Arner E."/>
            <person name="Aslund L."/>
            <person name="Attipoe P."/>
            <person name="Bontempi E."/>
            <person name="Bringaud F."/>
            <person name="Burton P."/>
            <person name="Cadag E."/>
            <person name="Campbell D.A."/>
            <person name="Carrington M."/>
            <person name="Crabtree J."/>
            <person name="Darban H."/>
            <person name="da Silveira J.F."/>
            <person name="de Jong P."/>
            <person name="Edwards K."/>
            <person name="Englund P.T."/>
            <person name="Fazelina G."/>
            <person name="Feldblyum T."/>
            <person name="Ferella M."/>
            <person name="Frasch A.C."/>
            <person name="Gull K."/>
            <person name="Horn D."/>
            <person name="Hou L."/>
            <person name="Huang Y."/>
            <person name="Kindlund E."/>
            <person name="Klingbeil M."/>
            <person name="Kluge S."/>
            <person name="Koo H."/>
            <person name="Lacerda D."/>
            <person name="Levin M.J."/>
            <person name="Lorenzi H."/>
            <person name="Louie T."/>
            <person name="Machado C.R."/>
            <person name="McCulloch R."/>
            <person name="McKenna A."/>
            <person name="Mizuno Y."/>
            <person name="Mottram J.C."/>
            <person name="Nelson S."/>
            <person name="Ochaya S."/>
            <person name="Osoegawa K."/>
            <person name="Pai G."/>
            <person name="Parsons M."/>
            <person name="Pentony M."/>
            <person name="Pettersson U."/>
            <person name="Pop M."/>
            <person name="Ramirez J.L."/>
            <person name="Rinta J."/>
            <person name="Robertson L."/>
            <person name="Salzberg S.L."/>
            <person name="Sanchez D.O."/>
            <person name="Seyler A."/>
            <person name="Sharma R."/>
            <person name="Shetty J."/>
            <person name="Simpson A.J."/>
            <person name="Sisk E."/>
            <person name="Tammi M.T."/>
            <person name="Tarleton R."/>
            <person name="Teixeira S."/>
            <person name="Van Aken S."/>
            <person name="Vogt C."/>
            <person name="Ward P.N."/>
            <person name="Wickstead B."/>
            <person name="Wortman J."/>
            <person name="White O."/>
            <person name="Fraser C.M."/>
            <person name="Stuart K.D."/>
            <person name="Andersson B."/>
        </authorList>
    </citation>
    <scope>NUCLEOTIDE SEQUENCE [LARGE SCALE GENOMIC DNA]</scope>
    <source>
        <strain evidence="3 4">CL Brener</strain>
    </source>
</reference>
<feature type="non-terminal residue" evidence="3">
    <location>
        <position position="1"/>
    </location>
</feature>
<dbReference type="OMA" id="DSHDTEY"/>
<protein>
    <recommendedName>
        <fullName evidence="2">Dynein regulatory complex protein 1 C-terminal domain-containing protein</fullName>
    </recommendedName>
</protein>
<proteinExistence type="predicted"/>
<dbReference type="InterPro" id="IPR039750">
    <property type="entry name" value="DRC1/DRC2"/>
</dbReference>
<dbReference type="EMBL" id="AAHK01001380">
    <property type="protein sequence ID" value="EAN85630.1"/>
    <property type="molecule type" value="Genomic_DNA"/>
</dbReference>
<dbReference type="InterPro" id="IPR029440">
    <property type="entry name" value="DRC1_C"/>
</dbReference>
<accession>Q4CZD6</accession>
<dbReference type="GO" id="GO:0005858">
    <property type="term" value="C:axonemal dynein complex"/>
    <property type="evidence" value="ECO:0007669"/>
    <property type="project" value="InterPro"/>
</dbReference>
<feature type="region of interest" description="Disordered" evidence="1">
    <location>
        <begin position="135"/>
        <end position="158"/>
    </location>
</feature>
<dbReference type="RefSeq" id="XP_807481.1">
    <property type="nucleotide sequence ID" value="XM_802388.1"/>
</dbReference>
<dbReference type="KEGG" id="tcr:503779.10"/>
<feature type="domain" description="Dynein regulatory complex protein 1 C-terminal" evidence="2">
    <location>
        <begin position="170"/>
        <end position="229"/>
    </location>
</feature>
<dbReference type="STRING" id="353153.Q4CZD6"/>
<sequence>VLFEEILGVPWNPPQLKYWLDDEAADAVEDNEVDVSSSDDEIELSEEALMLLAILHKQAPFIADENVYAAIRQVQDATEDRAMVESILATLQIRKNEEMDDLLQYFIVDGPEETTALIRPQDAVRALSTFLTEKQREKKQKEEGQKESAKRNKEMAKMKLEERRRAAEKEYWLRMARSVPKEHQRVWGALEKGLKLYIAQLQQRKNLIVDTDSLRAQNAELRALLTQYLQSDVNYQLYIPPKLLLQSRAAS</sequence>
<comment type="caution">
    <text evidence="3">The sequence shown here is derived from an EMBL/GenBank/DDBJ whole genome shotgun (WGS) entry which is preliminary data.</text>
</comment>
<dbReference type="Proteomes" id="UP000002296">
    <property type="component" value="Unassembled WGS sequence"/>
</dbReference>
<dbReference type="GO" id="GO:0003352">
    <property type="term" value="P:regulation of cilium movement"/>
    <property type="evidence" value="ECO:0007669"/>
    <property type="project" value="TreeGrafter"/>
</dbReference>
<gene>
    <name evidence="3" type="ORF">Tc00.1047053503779.10</name>
</gene>
<dbReference type="Pfam" id="PF14775">
    <property type="entry name" value="NYD-SP28_assoc"/>
    <property type="match status" value="1"/>
</dbReference>
<evidence type="ECO:0000313" key="3">
    <source>
        <dbReference type="EMBL" id="EAN85630.1"/>
    </source>
</evidence>
<evidence type="ECO:0000313" key="4">
    <source>
        <dbReference type="Proteomes" id="UP000002296"/>
    </source>
</evidence>
<dbReference type="PaxDb" id="353153-Q4CZD6"/>
<dbReference type="SMR" id="Q4CZD6"/>
<dbReference type="PANTHER" id="PTHR21625:SF1">
    <property type="entry name" value="DYNEIN REGULATORY COMPLEX PROTEIN 1"/>
    <property type="match status" value="1"/>
</dbReference>
<dbReference type="InParanoid" id="Q4CZD6"/>
<organism evidence="3 4">
    <name type="scientific">Trypanosoma cruzi (strain CL Brener)</name>
    <dbReference type="NCBI Taxonomy" id="353153"/>
    <lineage>
        <taxon>Eukaryota</taxon>
        <taxon>Discoba</taxon>
        <taxon>Euglenozoa</taxon>
        <taxon>Kinetoplastea</taxon>
        <taxon>Metakinetoplastina</taxon>
        <taxon>Trypanosomatida</taxon>
        <taxon>Trypanosomatidae</taxon>
        <taxon>Trypanosoma</taxon>
        <taxon>Schizotrypanum</taxon>
    </lineage>
</organism>
<dbReference type="AlphaFoldDB" id="Q4CZD6"/>
<dbReference type="GeneID" id="3537722"/>
<dbReference type="GO" id="GO:0060285">
    <property type="term" value="P:cilium-dependent cell motility"/>
    <property type="evidence" value="ECO:0007669"/>
    <property type="project" value="TreeGrafter"/>
</dbReference>
<name>Q4CZD6_TRYCC</name>
<dbReference type="GO" id="GO:0070286">
    <property type="term" value="P:axonemal dynein complex assembly"/>
    <property type="evidence" value="ECO:0007669"/>
    <property type="project" value="InterPro"/>
</dbReference>
<dbReference type="eggNOG" id="ENOG502QQ2B">
    <property type="taxonomic scope" value="Eukaryota"/>
</dbReference>
<evidence type="ECO:0000259" key="2">
    <source>
        <dbReference type="Pfam" id="PF14775"/>
    </source>
</evidence>